<dbReference type="GO" id="GO:0016226">
    <property type="term" value="P:iron-sulfur cluster assembly"/>
    <property type="evidence" value="ECO:0007669"/>
    <property type="project" value="InterPro"/>
</dbReference>
<dbReference type="EMBL" id="VITR01000004">
    <property type="protein sequence ID" value="TWB43717.1"/>
    <property type="molecule type" value="Genomic_DNA"/>
</dbReference>
<evidence type="ECO:0000256" key="3">
    <source>
        <dbReference type="SAM" id="MobiDB-lite"/>
    </source>
</evidence>
<feature type="domain" description="Core" evidence="4">
    <location>
        <begin position="33"/>
        <end position="133"/>
    </location>
</feature>
<dbReference type="NCBIfam" id="TIGR00049">
    <property type="entry name" value="iron-sulfur cluster assembly accessory protein"/>
    <property type="match status" value="1"/>
</dbReference>
<reference evidence="5 6" key="1">
    <citation type="submission" date="2019-06" db="EMBL/GenBank/DDBJ databases">
        <title>Genomic Encyclopedia of Type Strains, Phase IV (KMG-V): Genome sequencing to study the core and pangenomes of soil and plant-associated prokaryotes.</title>
        <authorList>
            <person name="Whitman W."/>
        </authorList>
    </citation>
    <scope>NUCLEOTIDE SEQUENCE [LARGE SCALE GENOMIC DNA]</scope>
    <source>
        <strain evidence="5 6">BR 11622</strain>
    </source>
</reference>
<dbReference type="Proteomes" id="UP000315751">
    <property type="component" value="Unassembled WGS sequence"/>
</dbReference>
<evidence type="ECO:0000313" key="5">
    <source>
        <dbReference type="EMBL" id="TWB43717.1"/>
    </source>
</evidence>
<gene>
    <name evidence="5" type="ORF">FBZ90_104104</name>
</gene>
<dbReference type="GO" id="GO:1990229">
    <property type="term" value="C:iron-sulfur cluster assembly complex"/>
    <property type="evidence" value="ECO:0007669"/>
    <property type="project" value="UniProtKB-ARBA"/>
</dbReference>
<dbReference type="InterPro" id="IPR000361">
    <property type="entry name" value="ATAP_core_dom"/>
</dbReference>
<accession>A0A560HBI1</accession>
<dbReference type="SUPFAM" id="SSF89360">
    <property type="entry name" value="HesB-like domain"/>
    <property type="match status" value="1"/>
</dbReference>
<proteinExistence type="predicted"/>
<organism evidence="5 6">
    <name type="scientific">Nitrospirillum amazonense</name>
    <dbReference type="NCBI Taxonomy" id="28077"/>
    <lineage>
        <taxon>Bacteria</taxon>
        <taxon>Pseudomonadati</taxon>
        <taxon>Pseudomonadota</taxon>
        <taxon>Alphaproteobacteria</taxon>
        <taxon>Rhodospirillales</taxon>
        <taxon>Azospirillaceae</taxon>
        <taxon>Nitrospirillum</taxon>
    </lineage>
</organism>
<dbReference type="FunFam" id="2.60.300.12:FF:000006">
    <property type="entry name" value="Iron-sulfur cluster assembly 2 mitochondrial"/>
    <property type="match status" value="1"/>
</dbReference>
<evidence type="ECO:0000256" key="1">
    <source>
        <dbReference type="ARBA" id="ARBA00022723"/>
    </source>
</evidence>
<dbReference type="AlphaFoldDB" id="A0A560HBI1"/>
<dbReference type="Gene3D" id="2.60.300.12">
    <property type="entry name" value="HesB-like domain"/>
    <property type="match status" value="1"/>
</dbReference>
<dbReference type="InterPro" id="IPR016092">
    <property type="entry name" value="ATAP"/>
</dbReference>
<evidence type="ECO:0000259" key="4">
    <source>
        <dbReference type="Pfam" id="PF01521"/>
    </source>
</evidence>
<dbReference type="Pfam" id="PF01521">
    <property type="entry name" value="Fe-S_biosyn"/>
    <property type="match status" value="1"/>
</dbReference>
<protein>
    <submittedName>
        <fullName evidence="5">Iron-sulfur cluster insertion protein</fullName>
    </submittedName>
</protein>
<name>A0A560HBI1_9PROT</name>
<feature type="compositionally biased region" description="Low complexity" evidence="3">
    <location>
        <begin position="1"/>
        <end position="17"/>
    </location>
</feature>
<dbReference type="PANTHER" id="PTHR43011">
    <property type="entry name" value="IRON-SULFUR CLUSTER ASSEMBLY 2 HOMOLOG, MITOCHONDRIAL"/>
    <property type="match status" value="1"/>
</dbReference>
<dbReference type="GO" id="GO:0005506">
    <property type="term" value="F:iron ion binding"/>
    <property type="evidence" value="ECO:0007669"/>
    <property type="project" value="TreeGrafter"/>
</dbReference>
<dbReference type="GO" id="GO:0051537">
    <property type="term" value="F:2 iron, 2 sulfur cluster binding"/>
    <property type="evidence" value="ECO:0007669"/>
    <property type="project" value="TreeGrafter"/>
</dbReference>
<dbReference type="PANTHER" id="PTHR43011:SF1">
    <property type="entry name" value="IRON-SULFUR CLUSTER ASSEMBLY 2 HOMOLOG, MITOCHONDRIAL"/>
    <property type="match status" value="1"/>
</dbReference>
<dbReference type="InterPro" id="IPR017870">
    <property type="entry name" value="FeS_cluster_insertion_CS"/>
</dbReference>
<dbReference type="GO" id="GO:0051539">
    <property type="term" value="F:4 iron, 4 sulfur cluster binding"/>
    <property type="evidence" value="ECO:0007669"/>
    <property type="project" value="TreeGrafter"/>
</dbReference>
<feature type="region of interest" description="Disordered" evidence="3">
    <location>
        <begin position="1"/>
        <end position="30"/>
    </location>
</feature>
<comment type="caution">
    <text evidence="5">The sequence shown here is derived from an EMBL/GenBank/DDBJ whole genome shotgun (WGS) entry which is preliminary data.</text>
</comment>
<dbReference type="NCBIfam" id="NF010147">
    <property type="entry name" value="PRK13623.1"/>
    <property type="match status" value="1"/>
</dbReference>
<dbReference type="InterPro" id="IPR035903">
    <property type="entry name" value="HesB-like_dom_sf"/>
</dbReference>
<keyword evidence="1" id="KW-0479">Metal-binding</keyword>
<keyword evidence="6" id="KW-1185">Reference proteome</keyword>
<evidence type="ECO:0000256" key="2">
    <source>
        <dbReference type="ARBA" id="ARBA00023004"/>
    </source>
</evidence>
<evidence type="ECO:0000313" key="6">
    <source>
        <dbReference type="Proteomes" id="UP000315751"/>
    </source>
</evidence>
<keyword evidence="2" id="KW-0408">Iron</keyword>
<sequence>MTDTATAAPSSASAAPTGPAPAGPADMTPPRVMTLSASAARRVRKLAEMEGGAHVMMRLTVSGGGCSGFQYGFSFDATLNDDDHVFERDGARLVVDDTSLDLLGGAEVDFVEELAGSYFKVNNPNASSSCGCGQSFSL</sequence>
<dbReference type="PROSITE" id="PS01152">
    <property type="entry name" value="HESB"/>
    <property type="match status" value="1"/>
</dbReference>